<comment type="subcellular location">
    <subcellularLocation>
        <location evidence="1">Membrane</location>
        <topology evidence="1">Multi-pass membrane protein</topology>
    </subcellularLocation>
</comment>
<protein>
    <recommendedName>
        <fullName evidence="8">DoxX family protein</fullName>
    </recommendedName>
</protein>
<gene>
    <name evidence="6" type="ORF">CP97_12905</name>
</gene>
<dbReference type="Pfam" id="PF13564">
    <property type="entry name" value="DoxX_2"/>
    <property type="match status" value="1"/>
</dbReference>
<keyword evidence="4 5" id="KW-0472">Membrane</keyword>
<organism evidence="6 7">
    <name type="scientific">Aurantiacibacter atlanticus</name>
    <dbReference type="NCBI Taxonomy" id="1648404"/>
    <lineage>
        <taxon>Bacteria</taxon>
        <taxon>Pseudomonadati</taxon>
        <taxon>Pseudomonadota</taxon>
        <taxon>Alphaproteobacteria</taxon>
        <taxon>Sphingomonadales</taxon>
        <taxon>Erythrobacteraceae</taxon>
        <taxon>Aurantiacibacter</taxon>
    </lineage>
</organism>
<dbReference type="STRING" id="1648404.CP97_12905"/>
<feature type="transmembrane region" description="Helical" evidence="5">
    <location>
        <begin position="69"/>
        <end position="88"/>
    </location>
</feature>
<evidence type="ECO:0008006" key="8">
    <source>
        <dbReference type="Google" id="ProtNLM"/>
    </source>
</evidence>
<evidence type="ECO:0000313" key="7">
    <source>
        <dbReference type="Proteomes" id="UP000059113"/>
    </source>
</evidence>
<dbReference type="GO" id="GO:0016020">
    <property type="term" value="C:membrane"/>
    <property type="evidence" value="ECO:0007669"/>
    <property type="project" value="UniProtKB-SubCell"/>
</dbReference>
<keyword evidence="3 5" id="KW-1133">Transmembrane helix</keyword>
<dbReference type="EMBL" id="CP011310">
    <property type="protein sequence ID" value="AKQ42745.2"/>
    <property type="molecule type" value="Genomic_DNA"/>
</dbReference>
<dbReference type="RefSeq" id="WP_082863826.1">
    <property type="nucleotide sequence ID" value="NZ_CP011310.1"/>
</dbReference>
<feature type="transmembrane region" description="Helical" evidence="5">
    <location>
        <begin position="108"/>
        <end position="128"/>
    </location>
</feature>
<evidence type="ECO:0000256" key="4">
    <source>
        <dbReference type="ARBA" id="ARBA00023136"/>
    </source>
</evidence>
<reference evidence="7" key="2">
    <citation type="submission" date="2015-04" db="EMBL/GenBank/DDBJ databases">
        <title>The complete genome sequence of Erythrobacter sp. s21-N3.</title>
        <authorList>
            <person name="Zhuang L."/>
            <person name="Liu Y."/>
            <person name="Shao Z."/>
        </authorList>
    </citation>
    <scope>NUCLEOTIDE SEQUENCE [LARGE SCALE GENOMIC DNA]</scope>
    <source>
        <strain evidence="7">s21-N3</strain>
    </source>
</reference>
<dbReference type="PANTHER" id="PTHR36974:SF1">
    <property type="entry name" value="DOXX FAMILY MEMBRANE PROTEIN"/>
    <property type="match status" value="1"/>
</dbReference>
<keyword evidence="2 5" id="KW-0812">Transmembrane</keyword>
<dbReference type="Proteomes" id="UP000059113">
    <property type="component" value="Chromosome"/>
</dbReference>
<name>A0A0H4VEH0_9SPHN</name>
<dbReference type="PANTHER" id="PTHR36974">
    <property type="entry name" value="MEMBRANE PROTEIN-RELATED"/>
    <property type="match status" value="1"/>
</dbReference>
<dbReference type="AlphaFoldDB" id="A0A0H4VEH0"/>
<dbReference type="InterPro" id="IPR032808">
    <property type="entry name" value="DoxX"/>
</dbReference>
<evidence type="ECO:0000313" key="6">
    <source>
        <dbReference type="EMBL" id="AKQ42745.2"/>
    </source>
</evidence>
<sequence>MRTMLKYLLAAFYAYAGYRHIVDPAPFMMITPGWVPAPGKVIMWTGLAEIAGAIALIQPVSHRLRQCGGIGLALYALCVWPANINHMLIDMAQAGGGWGLSYHIPRLIVQPIIIWLALWVGDVIDWPFKFRRKARKATPGDELRS</sequence>
<dbReference type="OrthoDB" id="8856615at2"/>
<dbReference type="KEGG" id="ery:CP97_12905"/>
<evidence type="ECO:0000256" key="1">
    <source>
        <dbReference type="ARBA" id="ARBA00004141"/>
    </source>
</evidence>
<proteinExistence type="predicted"/>
<reference evidence="6 7" key="1">
    <citation type="journal article" date="2015" name="Int. J. Syst. Evol. Microbiol.">
        <title>Erythrobacter atlanticus sp. nov., a bacterium from ocean sediment able to degrade polycyclic aromatic hydrocarbons.</title>
        <authorList>
            <person name="Zhuang L."/>
            <person name="Liu Y."/>
            <person name="Wang L."/>
            <person name="Wang W."/>
            <person name="Shao Z."/>
        </authorList>
    </citation>
    <scope>NUCLEOTIDE SEQUENCE [LARGE SCALE GENOMIC DNA]</scope>
    <source>
        <strain evidence="7">s21-N3</strain>
    </source>
</reference>
<evidence type="ECO:0000256" key="3">
    <source>
        <dbReference type="ARBA" id="ARBA00022989"/>
    </source>
</evidence>
<feature type="transmembrane region" description="Helical" evidence="5">
    <location>
        <begin position="40"/>
        <end position="57"/>
    </location>
</feature>
<keyword evidence="7" id="KW-1185">Reference proteome</keyword>
<evidence type="ECO:0000256" key="5">
    <source>
        <dbReference type="SAM" id="Phobius"/>
    </source>
</evidence>
<accession>A0A0H4VEH0</accession>
<evidence type="ECO:0000256" key="2">
    <source>
        <dbReference type="ARBA" id="ARBA00022692"/>
    </source>
</evidence>